<feature type="compositionally biased region" description="Basic and acidic residues" evidence="1">
    <location>
        <begin position="36"/>
        <end position="65"/>
    </location>
</feature>
<feature type="compositionally biased region" description="Basic and acidic residues" evidence="1">
    <location>
        <begin position="89"/>
        <end position="102"/>
    </location>
</feature>
<keyword evidence="4" id="KW-1185">Reference proteome</keyword>
<keyword evidence="2" id="KW-0812">Transmembrane</keyword>
<name>A0AAD9T8F4_EUCGR</name>
<dbReference type="AlphaFoldDB" id="A0AAD9T8F4"/>
<sequence length="279" mass="30359">MGGAEEEGVTPPVKTDEYDDMDATPRVDAPTGDMQGKSDETVDKLDASIPEPVKKTQEATKERTSKNSTSRNSLKDKSRKSSKGKSRRERITRNDTKTDNKPSRGFAQKRNGNHDRSLEITAVLRRHRASSSSGTPATSSSLTATNPTASSTPLTLALRSSPPTTSQGGLGSHDIESGSPQGESTHAHSLDHVRSQQRFAIPHASLFELNLVAGGLLIDGLLWKLKDTVRYVLIFLFLLGFFGFLIGESIRSPRIRATGSVATFFAFIMTMLLFIMHAT</sequence>
<comment type="caution">
    <text evidence="3">The sequence shown here is derived from an EMBL/GenBank/DDBJ whole genome shotgun (WGS) entry which is preliminary data.</text>
</comment>
<feature type="transmembrane region" description="Helical" evidence="2">
    <location>
        <begin position="259"/>
        <end position="278"/>
    </location>
</feature>
<organism evidence="3 4">
    <name type="scientific">Eucalyptus grandis</name>
    <name type="common">Flooded gum</name>
    <dbReference type="NCBI Taxonomy" id="71139"/>
    <lineage>
        <taxon>Eukaryota</taxon>
        <taxon>Viridiplantae</taxon>
        <taxon>Streptophyta</taxon>
        <taxon>Embryophyta</taxon>
        <taxon>Tracheophyta</taxon>
        <taxon>Spermatophyta</taxon>
        <taxon>Magnoliopsida</taxon>
        <taxon>eudicotyledons</taxon>
        <taxon>Gunneridae</taxon>
        <taxon>Pentapetalae</taxon>
        <taxon>rosids</taxon>
        <taxon>malvids</taxon>
        <taxon>Myrtales</taxon>
        <taxon>Myrtaceae</taxon>
        <taxon>Myrtoideae</taxon>
        <taxon>Eucalypteae</taxon>
        <taxon>Eucalyptus</taxon>
    </lineage>
</organism>
<dbReference type="Proteomes" id="UP000030711">
    <property type="component" value="Unassembled WGS sequence"/>
</dbReference>
<accession>A0AAD9T8F4</accession>
<feature type="compositionally biased region" description="Basic residues" evidence="1">
    <location>
        <begin position="77"/>
        <end position="88"/>
    </location>
</feature>
<gene>
    <name evidence="3" type="ORF">EUGRSUZ_L02878</name>
</gene>
<feature type="transmembrane region" description="Helical" evidence="2">
    <location>
        <begin position="229"/>
        <end position="247"/>
    </location>
</feature>
<evidence type="ECO:0000256" key="2">
    <source>
        <dbReference type="SAM" id="Phobius"/>
    </source>
</evidence>
<keyword evidence="2" id="KW-0472">Membrane</keyword>
<protein>
    <submittedName>
        <fullName evidence="3">Uncharacterized protein</fullName>
    </submittedName>
</protein>
<feature type="region of interest" description="Disordered" evidence="1">
    <location>
        <begin position="1"/>
        <end position="189"/>
    </location>
</feature>
<proteinExistence type="predicted"/>
<evidence type="ECO:0000313" key="3">
    <source>
        <dbReference type="EMBL" id="KAK2631460.1"/>
    </source>
</evidence>
<dbReference type="EMBL" id="MU849755">
    <property type="protein sequence ID" value="KAK2631460.1"/>
    <property type="molecule type" value="Genomic_DNA"/>
</dbReference>
<feature type="compositionally biased region" description="Low complexity" evidence="1">
    <location>
        <begin position="130"/>
        <end position="156"/>
    </location>
</feature>
<reference evidence="3 4" key="1">
    <citation type="journal article" date="2014" name="Nature">
        <title>The genome of Eucalyptus grandis.</title>
        <authorList>
            <person name="Myburg A.A."/>
            <person name="Grattapaglia D."/>
            <person name="Tuskan G.A."/>
            <person name="Hellsten U."/>
            <person name="Hayes R.D."/>
            <person name="Grimwood J."/>
            <person name="Jenkins J."/>
            <person name="Lindquist E."/>
            <person name="Tice H."/>
            <person name="Bauer D."/>
            <person name="Goodstein D.M."/>
            <person name="Dubchak I."/>
            <person name="Poliakov A."/>
            <person name="Mizrachi E."/>
            <person name="Kullan A.R."/>
            <person name="Hussey S.G."/>
            <person name="Pinard D."/>
            <person name="van der Merwe K."/>
            <person name="Singh P."/>
            <person name="van Jaarsveld I."/>
            <person name="Silva-Junior O.B."/>
            <person name="Togawa R.C."/>
            <person name="Pappas M.R."/>
            <person name="Faria D.A."/>
            <person name="Sansaloni C.P."/>
            <person name="Petroli C.D."/>
            <person name="Yang X."/>
            <person name="Ranjan P."/>
            <person name="Tschaplinski T.J."/>
            <person name="Ye C.Y."/>
            <person name="Li T."/>
            <person name="Sterck L."/>
            <person name="Vanneste K."/>
            <person name="Murat F."/>
            <person name="Soler M."/>
            <person name="Clemente H.S."/>
            <person name="Saidi N."/>
            <person name="Cassan-Wang H."/>
            <person name="Dunand C."/>
            <person name="Hefer C.A."/>
            <person name="Bornberg-Bauer E."/>
            <person name="Kersting A.R."/>
            <person name="Vining K."/>
            <person name="Amarasinghe V."/>
            <person name="Ranik M."/>
            <person name="Naithani S."/>
            <person name="Elser J."/>
            <person name="Boyd A.E."/>
            <person name="Liston A."/>
            <person name="Spatafora J.W."/>
            <person name="Dharmwardhana P."/>
            <person name="Raja R."/>
            <person name="Sullivan C."/>
            <person name="Romanel E."/>
            <person name="Alves-Ferreira M."/>
            <person name="Kulheim C."/>
            <person name="Foley W."/>
            <person name="Carocha V."/>
            <person name="Paiva J."/>
            <person name="Kudrna D."/>
            <person name="Brommonschenkel S.H."/>
            <person name="Pasquali G."/>
            <person name="Byrne M."/>
            <person name="Rigault P."/>
            <person name="Tibbits J."/>
            <person name="Spokevicius A."/>
            <person name="Jones R.C."/>
            <person name="Steane D.A."/>
            <person name="Vaillancourt R.E."/>
            <person name="Potts B.M."/>
            <person name="Joubert F."/>
            <person name="Barry K."/>
            <person name="Pappas G.J."/>
            <person name="Strauss S.H."/>
            <person name="Jaiswal P."/>
            <person name="Grima-Pettenati J."/>
            <person name="Salse J."/>
            <person name="Van de Peer Y."/>
            <person name="Rokhsar D.S."/>
            <person name="Schmutz J."/>
        </authorList>
    </citation>
    <scope>NUCLEOTIDE SEQUENCE [LARGE SCALE GENOMIC DNA]</scope>
    <source>
        <strain evidence="4">cv. BRASUZ1</strain>
        <tissue evidence="3">Leaf extractions</tissue>
    </source>
</reference>
<keyword evidence="2" id="KW-1133">Transmembrane helix</keyword>
<evidence type="ECO:0000256" key="1">
    <source>
        <dbReference type="SAM" id="MobiDB-lite"/>
    </source>
</evidence>
<evidence type="ECO:0000313" key="4">
    <source>
        <dbReference type="Proteomes" id="UP000030711"/>
    </source>
</evidence>